<dbReference type="AlphaFoldDB" id="A0AAW4VHK0"/>
<evidence type="ECO:0000256" key="3">
    <source>
        <dbReference type="PIRNR" id="PIRNR033490"/>
    </source>
</evidence>
<gene>
    <name evidence="4" type="ORF">LJD74_08100</name>
</gene>
<keyword evidence="2" id="KW-1277">Toxin-antitoxin system</keyword>
<dbReference type="SUPFAM" id="SSF50118">
    <property type="entry name" value="Cell growth inhibitor/plasmid maintenance toxic component"/>
    <property type="match status" value="1"/>
</dbReference>
<dbReference type="Gene3D" id="2.30.30.110">
    <property type="match status" value="1"/>
</dbReference>
<evidence type="ECO:0000313" key="4">
    <source>
        <dbReference type="EMBL" id="MCB8561964.1"/>
    </source>
</evidence>
<dbReference type="GO" id="GO:0006402">
    <property type="term" value="P:mRNA catabolic process"/>
    <property type="evidence" value="ECO:0007669"/>
    <property type="project" value="TreeGrafter"/>
</dbReference>
<dbReference type="InterPro" id="IPR011067">
    <property type="entry name" value="Plasmid_toxin/cell-grow_inhib"/>
</dbReference>
<dbReference type="GO" id="GO:0016787">
    <property type="term" value="F:hydrolase activity"/>
    <property type="evidence" value="ECO:0007669"/>
    <property type="project" value="UniProtKB-KW"/>
</dbReference>
<dbReference type="EC" id="3.1.-.-" evidence="3"/>
<dbReference type="PANTHER" id="PTHR33988:SF2">
    <property type="entry name" value="ENDORIBONUCLEASE MAZF"/>
    <property type="match status" value="1"/>
</dbReference>
<proteinExistence type="inferred from homology"/>
<dbReference type="EMBL" id="JAJDKQ010000014">
    <property type="protein sequence ID" value="MCB8561964.1"/>
    <property type="molecule type" value="Genomic_DNA"/>
</dbReference>
<evidence type="ECO:0000313" key="5">
    <source>
        <dbReference type="Proteomes" id="UP001197827"/>
    </source>
</evidence>
<keyword evidence="3" id="KW-0540">Nuclease</keyword>
<comment type="function">
    <text evidence="3">Toxic component of a type II toxin-antitoxin (TA) system.</text>
</comment>
<sequence>MKIKRGDIYIVDLGEGFGSEQGGIRPALVVQNNIGNKYSHTLLIACITSKANTKHHLPTHYTLPDNVGLNHNSMVMMEQIRVIDEKRIVKYIGTLSPRIMKILDKRIMISFGLKRYKKRGKTDD</sequence>
<protein>
    <recommendedName>
        <fullName evidence="3">mRNA interferase</fullName>
        <ecNumber evidence="3">3.1.-.-</ecNumber>
    </recommendedName>
</protein>
<dbReference type="RefSeq" id="WP_118487083.1">
    <property type="nucleotide sequence ID" value="NZ_JAJDKQ010000014.1"/>
</dbReference>
<keyword evidence="3" id="KW-0378">Hydrolase</keyword>
<reference evidence="4" key="1">
    <citation type="submission" date="2021-10" db="EMBL/GenBank/DDBJ databases">
        <title>Collection of gut derived symbiotic bacterial strains cultured from healthy donors.</title>
        <authorList>
            <person name="Lin H."/>
            <person name="Littmann E."/>
            <person name="Kohout C."/>
            <person name="Pamer E.G."/>
        </authorList>
    </citation>
    <scope>NUCLEOTIDE SEQUENCE</scope>
    <source>
        <strain evidence="4">DFI.5.2</strain>
    </source>
</reference>
<dbReference type="GO" id="GO:0004521">
    <property type="term" value="F:RNA endonuclease activity"/>
    <property type="evidence" value="ECO:0007669"/>
    <property type="project" value="TreeGrafter"/>
</dbReference>
<accession>A0AAW4VHK0</accession>
<comment type="caution">
    <text evidence="4">The sequence shown here is derived from an EMBL/GenBank/DDBJ whole genome shotgun (WGS) entry which is preliminary data.</text>
</comment>
<comment type="similarity">
    <text evidence="1 3">Belongs to the PemK/MazF family.</text>
</comment>
<dbReference type="Proteomes" id="UP001197827">
    <property type="component" value="Unassembled WGS sequence"/>
</dbReference>
<dbReference type="InterPro" id="IPR003477">
    <property type="entry name" value="PemK-like"/>
</dbReference>
<dbReference type="PANTHER" id="PTHR33988">
    <property type="entry name" value="ENDORIBONUCLEASE MAZF-RELATED"/>
    <property type="match status" value="1"/>
</dbReference>
<keyword evidence="3" id="KW-0255">Endonuclease</keyword>
<dbReference type="GO" id="GO:0016075">
    <property type="term" value="P:rRNA catabolic process"/>
    <property type="evidence" value="ECO:0007669"/>
    <property type="project" value="TreeGrafter"/>
</dbReference>
<dbReference type="Pfam" id="PF02452">
    <property type="entry name" value="PemK_toxin"/>
    <property type="match status" value="1"/>
</dbReference>
<dbReference type="GO" id="GO:0003677">
    <property type="term" value="F:DNA binding"/>
    <property type="evidence" value="ECO:0007669"/>
    <property type="project" value="InterPro"/>
</dbReference>
<evidence type="ECO:0000256" key="2">
    <source>
        <dbReference type="ARBA" id="ARBA00022649"/>
    </source>
</evidence>
<evidence type="ECO:0000256" key="1">
    <source>
        <dbReference type="ARBA" id="ARBA00007521"/>
    </source>
</evidence>
<name>A0AAW4VHK0_9FIRM</name>
<dbReference type="PIRSF" id="PIRSF033490">
    <property type="entry name" value="MazF"/>
    <property type="match status" value="1"/>
</dbReference>
<organism evidence="4 5">
    <name type="scientific">Faecalibacillus intestinalis</name>
    <dbReference type="NCBI Taxonomy" id="1982626"/>
    <lineage>
        <taxon>Bacteria</taxon>
        <taxon>Bacillati</taxon>
        <taxon>Bacillota</taxon>
        <taxon>Erysipelotrichia</taxon>
        <taxon>Erysipelotrichales</taxon>
        <taxon>Coprobacillaceae</taxon>
        <taxon>Faecalibacillus</taxon>
    </lineage>
</organism>